<dbReference type="SUPFAM" id="SSF46785">
    <property type="entry name" value="Winged helix' DNA-binding domain"/>
    <property type="match status" value="1"/>
</dbReference>
<evidence type="ECO:0000313" key="6">
    <source>
        <dbReference type="Proteomes" id="UP001519273"/>
    </source>
</evidence>
<evidence type="ECO:0000256" key="3">
    <source>
        <dbReference type="ARBA" id="ARBA00023163"/>
    </source>
</evidence>
<protein>
    <submittedName>
        <fullName evidence="5">DNA-binding MarR family transcriptional regulator</fullName>
    </submittedName>
</protein>
<comment type="caution">
    <text evidence="5">The sequence shown here is derived from an EMBL/GenBank/DDBJ whole genome shotgun (WGS) entry which is preliminary data.</text>
</comment>
<evidence type="ECO:0000256" key="1">
    <source>
        <dbReference type="ARBA" id="ARBA00023015"/>
    </source>
</evidence>
<organism evidence="5 6">
    <name type="scientific">Paenibacillus sediminis</name>
    <dbReference type="NCBI Taxonomy" id="664909"/>
    <lineage>
        <taxon>Bacteria</taxon>
        <taxon>Bacillati</taxon>
        <taxon>Bacillota</taxon>
        <taxon>Bacilli</taxon>
        <taxon>Bacillales</taxon>
        <taxon>Paenibacillaceae</taxon>
        <taxon>Paenibacillus</taxon>
    </lineage>
</organism>
<feature type="domain" description="HTH marR-type" evidence="4">
    <location>
        <begin position="1"/>
        <end position="69"/>
    </location>
</feature>
<dbReference type="PANTHER" id="PTHR42756">
    <property type="entry name" value="TRANSCRIPTIONAL REGULATOR, MARR"/>
    <property type="match status" value="1"/>
</dbReference>
<dbReference type="Proteomes" id="UP001519273">
    <property type="component" value="Unassembled WGS sequence"/>
</dbReference>
<keyword evidence="1" id="KW-0805">Transcription regulation</keyword>
<dbReference type="EMBL" id="JAGGKP010000010">
    <property type="protein sequence ID" value="MBP1938122.1"/>
    <property type="molecule type" value="Genomic_DNA"/>
</dbReference>
<accession>A0ABS4H7A7</accession>
<dbReference type="PANTHER" id="PTHR42756:SF1">
    <property type="entry name" value="TRANSCRIPTIONAL REPRESSOR OF EMRAB OPERON"/>
    <property type="match status" value="1"/>
</dbReference>
<name>A0ABS4H7A7_9BACL</name>
<keyword evidence="2 5" id="KW-0238">DNA-binding</keyword>
<dbReference type="InterPro" id="IPR036390">
    <property type="entry name" value="WH_DNA-bd_sf"/>
</dbReference>
<evidence type="ECO:0000313" key="5">
    <source>
        <dbReference type="EMBL" id="MBP1938122.1"/>
    </source>
</evidence>
<dbReference type="Gene3D" id="1.10.10.10">
    <property type="entry name" value="Winged helix-like DNA-binding domain superfamily/Winged helix DNA-binding domain"/>
    <property type="match status" value="1"/>
</dbReference>
<dbReference type="InterPro" id="IPR000835">
    <property type="entry name" value="HTH_MarR-typ"/>
</dbReference>
<gene>
    <name evidence="5" type="ORF">J2Z20_003040</name>
</gene>
<keyword evidence="3" id="KW-0804">Transcription</keyword>
<evidence type="ECO:0000259" key="4">
    <source>
        <dbReference type="PROSITE" id="PS50995"/>
    </source>
</evidence>
<dbReference type="InterPro" id="IPR036388">
    <property type="entry name" value="WH-like_DNA-bd_sf"/>
</dbReference>
<dbReference type="PROSITE" id="PS50995">
    <property type="entry name" value="HTH_MARR_2"/>
    <property type="match status" value="1"/>
</dbReference>
<evidence type="ECO:0000256" key="2">
    <source>
        <dbReference type="ARBA" id="ARBA00023125"/>
    </source>
</evidence>
<proteinExistence type="predicted"/>
<sequence>MDLLHKKGWIERQDDPADRRAYLIHVTPSAKELIEQTIPIEVQYNDELLQGVTDEQLAVLDQIMNQIKHNLDNMKLQ</sequence>
<dbReference type="GO" id="GO:0003677">
    <property type="term" value="F:DNA binding"/>
    <property type="evidence" value="ECO:0007669"/>
    <property type="project" value="UniProtKB-KW"/>
</dbReference>
<reference evidence="5 6" key="1">
    <citation type="submission" date="2021-03" db="EMBL/GenBank/DDBJ databases">
        <title>Genomic Encyclopedia of Type Strains, Phase IV (KMG-IV): sequencing the most valuable type-strain genomes for metagenomic binning, comparative biology and taxonomic classification.</title>
        <authorList>
            <person name="Goeker M."/>
        </authorList>
    </citation>
    <scope>NUCLEOTIDE SEQUENCE [LARGE SCALE GENOMIC DNA]</scope>
    <source>
        <strain evidence="5 6">DSM 23491</strain>
    </source>
</reference>
<keyword evidence="6" id="KW-1185">Reference proteome</keyword>